<proteinExistence type="inferred from homology"/>
<dbReference type="Pfam" id="PF00012">
    <property type="entry name" value="HSP70"/>
    <property type="match status" value="1"/>
</dbReference>
<evidence type="ECO:0000256" key="4">
    <source>
        <dbReference type="ARBA" id="ARBA00011738"/>
    </source>
</evidence>
<reference evidence="16" key="1">
    <citation type="submission" date="2011-05" db="EMBL/GenBank/DDBJ databases">
        <authorList>
            <person name="Richards S.R."/>
            <person name="Qu J."/>
            <person name="Jiang H."/>
            <person name="Jhangiani S.N."/>
            <person name="Agravi P."/>
            <person name="Goodspeed R."/>
            <person name="Gross S."/>
            <person name="Mandapat C."/>
            <person name="Jackson L."/>
            <person name="Mathew T."/>
            <person name="Pu L."/>
            <person name="Thornton R."/>
            <person name="Saada N."/>
            <person name="Wilczek-Boney K.B."/>
            <person name="Lee S."/>
            <person name="Kovar C."/>
            <person name="Wu Y."/>
            <person name="Scherer S.E."/>
            <person name="Worley K.C."/>
            <person name="Muzny D.M."/>
            <person name="Gibbs R."/>
        </authorList>
    </citation>
    <scope>NUCLEOTIDE SEQUENCE</scope>
    <source>
        <strain evidence="16">Brora</strain>
    </source>
</reference>
<dbReference type="GO" id="GO:0047804">
    <property type="term" value="F:cysteine-S-conjugate beta-lyase activity"/>
    <property type="evidence" value="ECO:0007669"/>
    <property type="project" value="UniProtKB-EC"/>
</dbReference>
<feature type="domain" description="Aminotransferase class I/classII large" evidence="14">
    <location>
        <begin position="34"/>
        <end position="413"/>
    </location>
</feature>
<evidence type="ECO:0000256" key="3">
    <source>
        <dbReference type="ARBA" id="ARBA00007441"/>
    </source>
</evidence>
<dbReference type="Pfam" id="PF00155">
    <property type="entry name" value="Aminotran_1_2"/>
    <property type="match status" value="1"/>
</dbReference>
<evidence type="ECO:0000256" key="13">
    <source>
        <dbReference type="ARBA" id="ARBA00049325"/>
    </source>
</evidence>
<evidence type="ECO:0000256" key="5">
    <source>
        <dbReference type="ARBA" id="ARBA00022576"/>
    </source>
</evidence>
<dbReference type="Gene3D" id="3.30.420.40">
    <property type="match status" value="2"/>
</dbReference>
<dbReference type="OMA" id="PRDFKLC"/>
<dbReference type="SUPFAM" id="SSF53067">
    <property type="entry name" value="Actin-like ATPase domain"/>
    <property type="match status" value="1"/>
</dbReference>
<accession>T1IUF5</accession>
<dbReference type="InterPro" id="IPR013126">
    <property type="entry name" value="Hsp_70_fam"/>
</dbReference>
<dbReference type="GO" id="GO:0005739">
    <property type="term" value="C:mitochondrion"/>
    <property type="evidence" value="ECO:0007669"/>
    <property type="project" value="TreeGrafter"/>
</dbReference>
<dbReference type="FunFam" id="3.90.1150.10:FF:000021">
    <property type="entry name" value="Kynurenine--oxoglutarate transaminase 3"/>
    <property type="match status" value="1"/>
</dbReference>
<dbReference type="FunFam" id="3.40.640.10:FF:000024">
    <property type="entry name" value="Kynurenine--oxoglutarate transaminase 3"/>
    <property type="match status" value="1"/>
</dbReference>
<comment type="similarity">
    <text evidence="3">Belongs to the class-I pyridoxal-phosphate-dependent aminotransferase family.</text>
</comment>
<keyword evidence="16" id="KW-1185">Reference proteome</keyword>
<dbReference type="InterPro" id="IPR015422">
    <property type="entry name" value="PyrdxlP-dep_Trfase_small"/>
</dbReference>
<dbReference type="Proteomes" id="UP000014500">
    <property type="component" value="Unassembled WGS sequence"/>
</dbReference>
<dbReference type="EnsemblMetazoa" id="SMAR004778-RA">
    <property type="protein sequence ID" value="SMAR004778-PA"/>
    <property type="gene ID" value="SMAR004778"/>
</dbReference>
<keyword evidence="10" id="KW-0007">Acetylation</keyword>
<evidence type="ECO:0000256" key="11">
    <source>
        <dbReference type="ARBA" id="ARBA00023239"/>
    </source>
</evidence>
<comment type="similarity">
    <text evidence="2">Belongs to the heat shock protein 70 family.</text>
</comment>
<keyword evidence="6" id="KW-0808">Transferase</keyword>
<evidence type="ECO:0000313" key="16">
    <source>
        <dbReference type="Proteomes" id="UP000014500"/>
    </source>
</evidence>
<dbReference type="InterPro" id="IPR051326">
    <property type="entry name" value="Kynurenine-oxoglutarate_AT"/>
</dbReference>
<dbReference type="PhylomeDB" id="T1IUF5"/>
<evidence type="ECO:0000256" key="9">
    <source>
        <dbReference type="ARBA" id="ARBA00022898"/>
    </source>
</evidence>
<dbReference type="STRING" id="126957.T1IUF5"/>
<dbReference type="InterPro" id="IPR015424">
    <property type="entry name" value="PyrdxlP-dep_Trfase"/>
</dbReference>
<keyword evidence="5" id="KW-0032">Aminotransferase</keyword>
<dbReference type="PANTHER" id="PTHR43807:SF20">
    <property type="entry name" value="FI04487P"/>
    <property type="match status" value="1"/>
</dbReference>
<dbReference type="GO" id="GO:0016212">
    <property type="term" value="F:kynurenine-oxoglutarate transaminase activity"/>
    <property type="evidence" value="ECO:0007669"/>
    <property type="project" value="UniProtKB-ARBA"/>
</dbReference>
<evidence type="ECO:0000313" key="15">
    <source>
        <dbReference type="EnsemblMetazoa" id="SMAR004778-PA"/>
    </source>
</evidence>
<keyword evidence="7" id="KW-0547">Nucleotide-binding</keyword>
<sequence length="526" mass="58720">MSSLKSKLVPADRIVGQGQSVWVEFIQLALEHKPLNLGQGFPDFPIPDYITKGLSEVPIENVLFNQYTRGFGHPRLINALSKFYSGLIGRKIDPQNEILVTIGAYEALFCIIQGFVNPGDEVIIIEPFYDCYDPMVRMLGGKSVFIPLKPKLSPGQKMSSNDWVLDPVELESKFTSKTKAIIVNNPNNPLGKVYSKAELEVIGNLAKKFDTLVIMDEVYEWLVFDGLKHVRMATLPGMWERTLTVGSAGKTFSVTGWKLGWVYGPPNLVRNAQMVHQNTVYTNPTPIQEAVARCFEIEIKRLDSPECYFNELPALLETKRNTIVKYLEEASLVPVIPSGGYFIIADYSKLGDKINFDTGVEEAKDYKFVKWLTKEKKLAGIPPTAFYSSEHKDIGSSYIRFCFFKDDETLKKAGAILLELKKSVEGSKLSIGVSDKYQQMDHAKNVEFLKSVAPDDFYEKAEILVGGSTRIPKIQQLLEKFIGGKKPDEAVAFGAVIQGGYLACGETTSKLMKDILLLLKLKPSVA</sequence>
<dbReference type="GO" id="GO:0097053">
    <property type="term" value="P:L-kynurenine catabolic process"/>
    <property type="evidence" value="ECO:0007669"/>
    <property type="project" value="UniProtKB-UniPathway"/>
</dbReference>
<evidence type="ECO:0000256" key="12">
    <source>
        <dbReference type="ARBA" id="ARBA00024016"/>
    </source>
</evidence>
<keyword evidence="8" id="KW-0067">ATP-binding</keyword>
<dbReference type="SUPFAM" id="SSF53383">
    <property type="entry name" value="PLP-dependent transferases"/>
    <property type="match status" value="1"/>
</dbReference>
<dbReference type="InterPro" id="IPR043129">
    <property type="entry name" value="ATPase_NBD"/>
</dbReference>
<evidence type="ECO:0000256" key="2">
    <source>
        <dbReference type="ARBA" id="ARBA00007381"/>
    </source>
</evidence>
<reference evidence="15" key="2">
    <citation type="submission" date="2015-02" db="UniProtKB">
        <authorList>
            <consortium name="EnsemblMetazoa"/>
        </authorList>
    </citation>
    <scope>IDENTIFICATION</scope>
</reference>
<dbReference type="CDD" id="cd00609">
    <property type="entry name" value="AAT_like"/>
    <property type="match status" value="1"/>
</dbReference>
<dbReference type="GO" id="GO:0140662">
    <property type="term" value="F:ATP-dependent protein folding chaperone"/>
    <property type="evidence" value="ECO:0007669"/>
    <property type="project" value="InterPro"/>
</dbReference>
<name>T1IUF5_STRMM</name>
<comment type="pathway">
    <text evidence="12">Amino-acid degradation; L-kynurenine degradation; kynurenate from L-kynurenine: step 1/2.</text>
</comment>
<comment type="subunit">
    <text evidence="4">Homodimer.</text>
</comment>
<dbReference type="FunFam" id="3.90.1150.10:FF:000275">
    <property type="entry name" value="kynurenine--oxoglutarate transaminase 1"/>
    <property type="match status" value="1"/>
</dbReference>
<evidence type="ECO:0000256" key="8">
    <source>
        <dbReference type="ARBA" id="ARBA00022840"/>
    </source>
</evidence>
<dbReference type="EMBL" id="JH431532">
    <property type="status" value="NOT_ANNOTATED_CDS"/>
    <property type="molecule type" value="Genomic_DNA"/>
</dbReference>
<evidence type="ECO:0000256" key="10">
    <source>
        <dbReference type="ARBA" id="ARBA00022990"/>
    </source>
</evidence>
<dbReference type="InterPro" id="IPR015421">
    <property type="entry name" value="PyrdxlP-dep_Trfase_major"/>
</dbReference>
<dbReference type="InterPro" id="IPR004839">
    <property type="entry name" value="Aminotransferase_I/II_large"/>
</dbReference>
<dbReference type="HOGENOM" id="CLU_017584_4_0_1"/>
<dbReference type="GO" id="GO:0030170">
    <property type="term" value="F:pyridoxal phosphate binding"/>
    <property type="evidence" value="ECO:0007669"/>
    <property type="project" value="InterPro"/>
</dbReference>
<evidence type="ECO:0000256" key="6">
    <source>
        <dbReference type="ARBA" id="ARBA00022679"/>
    </source>
</evidence>
<protein>
    <recommendedName>
        <fullName evidence="14">Aminotransferase class I/classII large domain-containing protein</fullName>
    </recommendedName>
</protein>
<dbReference type="GO" id="GO:0005524">
    <property type="term" value="F:ATP binding"/>
    <property type="evidence" value="ECO:0007669"/>
    <property type="project" value="UniProtKB-KW"/>
</dbReference>
<organism evidence="15 16">
    <name type="scientific">Strigamia maritima</name>
    <name type="common">European centipede</name>
    <name type="synonym">Geophilus maritimus</name>
    <dbReference type="NCBI Taxonomy" id="126957"/>
    <lineage>
        <taxon>Eukaryota</taxon>
        <taxon>Metazoa</taxon>
        <taxon>Ecdysozoa</taxon>
        <taxon>Arthropoda</taxon>
        <taxon>Myriapoda</taxon>
        <taxon>Chilopoda</taxon>
        <taxon>Pleurostigmophora</taxon>
        <taxon>Geophilomorpha</taxon>
        <taxon>Linotaeniidae</taxon>
        <taxon>Strigamia</taxon>
    </lineage>
</organism>
<comment type="cofactor">
    <cofactor evidence="1">
        <name>pyridoxal 5'-phosphate</name>
        <dbReference type="ChEBI" id="CHEBI:597326"/>
    </cofactor>
</comment>
<dbReference type="Gene3D" id="3.40.640.10">
    <property type="entry name" value="Type I PLP-dependent aspartate aminotransferase-like (Major domain)"/>
    <property type="match status" value="1"/>
</dbReference>
<dbReference type="eggNOG" id="KOG0101">
    <property type="taxonomic scope" value="Eukaryota"/>
</dbReference>
<dbReference type="PANTHER" id="PTHR43807">
    <property type="entry name" value="FI04487P"/>
    <property type="match status" value="1"/>
</dbReference>
<evidence type="ECO:0000256" key="7">
    <source>
        <dbReference type="ARBA" id="ARBA00022741"/>
    </source>
</evidence>
<dbReference type="UniPathway" id="UPA00334">
    <property type="reaction ID" value="UER00726"/>
</dbReference>
<dbReference type="Gene3D" id="3.90.1150.10">
    <property type="entry name" value="Aspartate Aminotransferase, domain 1"/>
    <property type="match status" value="1"/>
</dbReference>
<dbReference type="AlphaFoldDB" id="T1IUF5"/>
<evidence type="ECO:0000256" key="1">
    <source>
        <dbReference type="ARBA" id="ARBA00001933"/>
    </source>
</evidence>
<keyword evidence="9" id="KW-0663">Pyridoxal phosphate</keyword>
<comment type="catalytic activity">
    <reaction evidence="13">
        <text>an S-substituted L-cysteine + H2O = a thiol + pyruvate + NH4(+)</text>
        <dbReference type="Rhea" id="RHEA:18121"/>
        <dbReference type="ChEBI" id="CHEBI:15361"/>
        <dbReference type="ChEBI" id="CHEBI:15377"/>
        <dbReference type="ChEBI" id="CHEBI:28938"/>
        <dbReference type="ChEBI" id="CHEBI:29256"/>
        <dbReference type="ChEBI" id="CHEBI:58717"/>
        <dbReference type="EC" id="4.4.1.13"/>
    </reaction>
    <physiologicalReaction direction="left-to-right" evidence="13">
        <dbReference type="Rhea" id="RHEA:18122"/>
    </physiologicalReaction>
</comment>
<keyword evidence="11" id="KW-0456">Lyase</keyword>
<dbReference type="eggNOG" id="KOG0257">
    <property type="taxonomic scope" value="Eukaryota"/>
</dbReference>
<evidence type="ECO:0000259" key="14">
    <source>
        <dbReference type="Pfam" id="PF00155"/>
    </source>
</evidence>